<reference evidence="1 2" key="1">
    <citation type="submission" date="2016-01" db="EMBL/GenBank/DDBJ databases">
        <authorList>
            <person name="McClelland M."/>
            <person name="Jain A."/>
            <person name="Saraogi P."/>
            <person name="Mendelson R."/>
            <person name="Westerman R."/>
            <person name="SanMiguel P."/>
            <person name="Csonka L."/>
        </authorList>
    </citation>
    <scope>NUCLEOTIDE SEQUENCE [LARGE SCALE GENOMIC DNA]</scope>
    <source>
        <strain evidence="1 2">R-53146</strain>
    </source>
</reference>
<proteinExistence type="predicted"/>
<dbReference type="Proteomes" id="UP000182761">
    <property type="component" value="Unassembled WGS sequence"/>
</dbReference>
<evidence type="ECO:0000313" key="2">
    <source>
        <dbReference type="Proteomes" id="UP000182761"/>
    </source>
</evidence>
<protein>
    <recommendedName>
        <fullName evidence="3">MetA-pathway of phenol degradation</fullName>
    </recommendedName>
</protein>
<evidence type="ECO:0008006" key="3">
    <source>
        <dbReference type="Google" id="ProtNLM"/>
    </source>
</evidence>
<dbReference type="RefSeq" id="WP_055425579.1">
    <property type="nucleotide sequence ID" value="NZ_FCOR01000006.1"/>
</dbReference>
<dbReference type="AlphaFoldDB" id="A0A0X3AQ57"/>
<dbReference type="EMBL" id="FCOR01000006">
    <property type="protein sequence ID" value="CVK16383.1"/>
    <property type="molecule type" value="Genomic_DNA"/>
</dbReference>
<accession>A0A0X3AQ57</accession>
<sequence>MKKTLILLATFISSISLYSQEIERLNFNLSLRSNHLWRGITVTDGAMTDVDINYALDNKKYLKLGIWGGIGLGDTNGQHYHEINYYLHYSTEKWGVGVWDIFNSTGRVKDAKDNDIWNYDHKTSGHRFDFRAYFVFCESFPLKLDYGTSFYGDDRNEKGDQRWSTYTGLIYPIVKGKAVDLDIFCGAAFGLAGKSSFYGNEKHDFDIVNAGITASKDVTVLGYKLPVSATAMWNPSRKEARVQIATSLF</sequence>
<gene>
    <name evidence="1" type="ORF">Ga0061079_106149</name>
</gene>
<keyword evidence="2" id="KW-1185">Reference proteome</keyword>
<evidence type="ECO:0000313" key="1">
    <source>
        <dbReference type="EMBL" id="CVK16383.1"/>
    </source>
</evidence>
<dbReference type="OrthoDB" id="638356at2"/>
<organism evidence="1 2">
    <name type="scientific">Apibacter mensalis</name>
    <dbReference type="NCBI Taxonomy" id="1586267"/>
    <lineage>
        <taxon>Bacteria</taxon>
        <taxon>Pseudomonadati</taxon>
        <taxon>Bacteroidota</taxon>
        <taxon>Flavobacteriia</taxon>
        <taxon>Flavobacteriales</taxon>
        <taxon>Weeksellaceae</taxon>
        <taxon>Apibacter</taxon>
    </lineage>
</organism>
<dbReference type="STRING" id="1586267.GCA_001418685_01236"/>
<name>A0A0X3AQ57_9FLAO</name>